<name>A0A1I3FIB9_SELRU</name>
<evidence type="ECO:0008006" key="3">
    <source>
        <dbReference type="Google" id="ProtNLM"/>
    </source>
</evidence>
<dbReference type="RefSeq" id="WP_075444132.1">
    <property type="nucleotide sequence ID" value="NZ_FOQK01000015.1"/>
</dbReference>
<dbReference type="OrthoDB" id="1654682at2"/>
<protein>
    <recommendedName>
        <fullName evidence="3">Heat-shock protein Hsp90</fullName>
    </recommendedName>
</protein>
<reference evidence="1 2" key="1">
    <citation type="submission" date="2016-10" db="EMBL/GenBank/DDBJ databases">
        <authorList>
            <person name="de Groot N.N."/>
        </authorList>
    </citation>
    <scope>NUCLEOTIDE SEQUENCE [LARGE SCALE GENOMIC DNA]</scope>
    <source>
        <strain evidence="1 2">Z108</strain>
    </source>
</reference>
<accession>A0A1I3FIB9</accession>
<organism evidence="1 2">
    <name type="scientific">Selenomonas ruminantium</name>
    <dbReference type="NCBI Taxonomy" id="971"/>
    <lineage>
        <taxon>Bacteria</taxon>
        <taxon>Bacillati</taxon>
        <taxon>Bacillota</taxon>
        <taxon>Negativicutes</taxon>
        <taxon>Selenomonadales</taxon>
        <taxon>Selenomonadaceae</taxon>
        <taxon>Selenomonas</taxon>
    </lineage>
</organism>
<dbReference type="EMBL" id="FOQK01000015">
    <property type="protein sequence ID" value="SFI10926.1"/>
    <property type="molecule type" value="Genomic_DNA"/>
</dbReference>
<proteinExistence type="predicted"/>
<dbReference type="Proteomes" id="UP000183639">
    <property type="component" value="Unassembled WGS sequence"/>
</dbReference>
<gene>
    <name evidence="1" type="ORF">SAMN04487861_11531</name>
</gene>
<dbReference type="AlphaFoldDB" id="A0A1I3FIB9"/>
<evidence type="ECO:0000313" key="1">
    <source>
        <dbReference type="EMBL" id="SFI10926.1"/>
    </source>
</evidence>
<evidence type="ECO:0000313" key="2">
    <source>
        <dbReference type="Proteomes" id="UP000183639"/>
    </source>
</evidence>
<sequence length="116" mass="12264">MTKEELLQEVRAVIAAPSCYSGLKEAAEAYLAAVDQAGEKDAARKLLAELEADVCSIDDVIPFFASNEAKKLFGEEQATAMLAQAHEVKAQGGDTCFCPACTAGKAILDNRDVLLG</sequence>